<dbReference type="InterPro" id="IPR050312">
    <property type="entry name" value="IolE/XylAMocC-like"/>
</dbReference>
<dbReference type="RefSeq" id="WP_183626307.1">
    <property type="nucleotide sequence ID" value="NZ_JACHWJ010000005.1"/>
</dbReference>
<keyword evidence="1" id="KW-0119">Carbohydrate metabolism</keyword>
<dbReference type="Proteomes" id="UP000545286">
    <property type="component" value="Unassembled WGS sequence"/>
</dbReference>
<dbReference type="AlphaFoldDB" id="A0A7W4US93"/>
<dbReference type="SUPFAM" id="SSF51658">
    <property type="entry name" value="Xylose isomerase-like"/>
    <property type="match status" value="1"/>
</dbReference>
<feature type="domain" description="Xylose isomerase-like TIM barrel" evidence="2">
    <location>
        <begin position="34"/>
        <end position="289"/>
    </location>
</feature>
<dbReference type="EMBL" id="JACHWJ010000005">
    <property type="protein sequence ID" value="MBB2959067.1"/>
    <property type="molecule type" value="Genomic_DNA"/>
</dbReference>
<reference evidence="3 4" key="1">
    <citation type="submission" date="2020-08" db="EMBL/GenBank/DDBJ databases">
        <title>Sequencing the genomes of 1000 actinobacteria strains.</title>
        <authorList>
            <person name="Klenk H.-P."/>
        </authorList>
    </citation>
    <scope>NUCLEOTIDE SEQUENCE [LARGE SCALE GENOMIC DNA]</scope>
    <source>
        <strain evidence="3 4">DSM 20419</strain>
    </source>
</reference>
<dbReference type="EC" id="4.2.1.44" evidence="3"/>
<evidence type="ECO:0000313" key="3">
    <source>
        <dbReference type="EMBL" id="MBB2959067.1"/>
    </source>
</evidence>
<organism evidence="3 4">
    <name type="scientific">Pseudoclavibacter helvolus</name>
    <dbReference type="NCBI Taxonomy" id="255205"/>
    <lineage>
        <taxon>Bacteria</taxon>
        <taxon>Bacillati</taxon>
        <taxon>Actinomycetota</taxon>
        <taxon>Actinomycetes</taxon>
        <taxon>Micrococcales</taxon>
        <taxon>Microbacteriaceae</taxon>
        <taxon>Pseudoclavibacter</taxon>
    </lineage>
</organism>
<dbReference type="PANTHER" id="PTHR12110">
    <property type="entry name" value="HYDROXYPYRUVATE ISOMERASE"/>
    <property type="match status" value="1"/>
</dbReference>
<dbReference type="InterPro" id="IPR013022">
    <property type="entry name" value="Xyl_isomerase-like_TIM-brl"/>
</dbReference>
<accession>A0A7W4US93</accession>
<gene>
    <name evidence="3" type="ORF">FHX72_003219</name>
</gene>
<sequence>MAASTARIASAPISWGVSEVPEWGHQLAPERVLREMSELGYTATEIGPDGFLPDAPAEKAARLAEFGLTALGSFVPVVLHDADNDPAPRIRRELEAYAAVGADTLILCAVTGQDGYDEPRPVLTEAQWSTLFSNLDLLTELAAEVGVTTALHPHVGSVVESAEEVDRVLNGSRIPFCFDTGHLMIGGTDPVAFAQQHADRIAHTHLKDVSVKQMLRVKNGEISYYQGSIDGLYTPLGQGDVDIRTIVHALLESGYTGWFVTEQDKVLIGGEPAEGEGPIEDARESIEYLNGTIAEFLAAQSA</sequence>
<keyword evidence="3" id="KW-0456">Lyase</keyword>
<dbReference type="PANTHER" id="PTHR12110:SF41">
    <property type="entry name" value="INOSOSE DEHYDRATASE"/>
    <property type="match status" value="1"/>
</dbReference>
<evidence type="ECO:0000259" key="2">
    <source>
        <dbReference type="Pfam" id="PF01261"/>
    </source>
</evidence>
<name>A0A7W4US93_9MICO</name>
<protein>
    <submittedName>
        <fullName evidence="3">Inosose dehydratase</fullName>
        <ecNumber evidence="3">4.2.1.44</ecNumber>
    </submittedName>
</protein>
<dbReference type="InterPro" id="IPR036237">
    <property type="entry name" value="Xyl_isomerase-like_sf"/>
</dbReference>
<keyword evidence="4" id="KW-1185">Reference proteome</keyword>
<evidence type="ECO:0000313" key="4">
    <source>
        <dbReference type="Proteomes" id="UP000545286"/>
    </source>
</evidence>
<dbReference type="Pfam" id="PF01261">
    <property type="entry name" value="AP_endonuc_2"/>
    <property type="match status" value="1"/>
</dbReference>
<proteinExistence type="predicted"/>
<dbReference type="GO" id="GO:0050114">
    <property type="term" value="F:myo-inosose-2 dehydratase activity"/>
    <property type="evidence" value="ECO:0007669"/>
    <property type="project" value="UniProtKB-EC"/>
</dbReference>
<dbReference type="Gene3D" id="3.20.20.150">
    <property type="entry name" value="Divalent-metal-dependent TIM barrel enzymes"/>
    <property type="match status" value="1"/>
</dbReference>
<evidence type="ECO:0000256" key="1">
    <source>
        <dbReference type="ARBA" id="ARBA00023277"/>
    </source>
</evidence>
<comment type="caution">
    <text evidence="3">The sequence shown here is derived from an EMBL/GenBank/DDBJ whole genome shotgun (WGS) entry which is preliminary data.</text>
</comment>